<gene>
    <name evidence="2" type="ORF">IMCC3317_13150</name>
</gene>
<dbReference type="OrthoDB" id="350573at2"/>
<evidence type="ECO:0000313" key="2">
    <source>
        <dbReference type="EMBL" id="QHI35967.1"/>
    </source>
</evidence>
<reference evidence="2 3" key="1">
    <citation type="journal article" date="2013" name="Int. J. Syst. Evol. Microbiol.">
        <title>Kordia antarctica sp. nov., isolated from Antarctic seawater.</title>
        <authorList>
            <person name="Baek K."/>
            <person name="Choi A."/>
            <person name="Kang I."/>
            <person name="Lee K."/>
            <person name="Cho J.C."/>
        </authorList>
    </citation>
    <scope>NUCLEOTIDE SEQUENCE [LARGE SCALE GENOMIC DNA]</scope>
    <source>
        <strain evidence="2 3">IMCC3317</strain>
    </source>
</reference>
<dbReference type="KEGG" id="kan:IMCC3317_13150"/>
<dbReference type="EMBL" id="CP019288">
    <property type="protein sequence ID" value="QHI35967.1"/>
    <property type="molecule type" value="Genomic_DNA"/>
</dbReference>
<dbReference type="Proteomes" id="UP000464657">
    <property type="component" value="Chromosome"/>
</dbReference>
<evidence type="ECO:0000259" key="1">
    <source>
        <dbReference type="Pfam" id="PF18722"/>
    </source>
</evidence>
<evidence type="ECO:0000313" key="3">
    <source>
        <dbReference type="Proteomes" id="UP000464657"/>
    </source>
</evidence>
<dbReference type="AlphaFoldDB" id="A0A7L4ZHL6"/>
<feature type="domain" description="MazG C-terminal" evidence="1">
    <location>
        <begin position="2"/>
        <end position="182"/>
    </location>
</feature>
<protein>
    <recommendedName>
        <fullName evidence="1">MazG C-terminal domain-containing protein</fullName>
    </recommendedName>
</protein>
<proteinExistence type="predicted"/>
<keyword evidence="3" id="KW-1185">Reference proteome</keyword>
<dbReference type="Pfam" id="PF18722">
    <property type="entry name" value="MazG_C"/>
    <property type="match status" value="1"/>
</dbReference>
<dbReference type="InterPro" id="IPR041407">
    <property type="entry name" value="MazG_C"/>
</dbReference>
<accession>A0A7L4ZHL6</accession>
<name>A0A7L4ZHL6_9FLAO</name>
<sequence length="189" mass="22144">MNFKHHEKLPRKATLRLIETKPGVSEIYMPLNEGNYCRIGAKTEIWNKYDDGFMWHDVFHFANMAILNWSPVSRFLFGISRKSNSRFYNQEDDFRAMIIEEAIAAFVIEEAKEKNFFKNNEEISNELLSVIETLTSVFEVKTASKDDWIKSILEGCKVWQHTKQNRGGIIELDMEKRTIQYLGNPSLKN</sequence>
<dbReference type="RefSeq" id="WP_160128706.1">
    <property type="nucleotide sequence ID" value="NZ_CP019288.1"/>
</dbReference>
<organism evidence="2 3">
    <name type="scientific">Kordia antarctica</name>
    <dbReference type="NCBI Taxonomy" id="1218801"/>
    <lineage>
        <taxon>Bacteria</taxon>
        <taxon>Pseudomonadati</taxon>
        <taxon>Bacteroidota</taxon>
        <taxon>Flavobacteriia</taxon>
        <taxon>Flavobacteriales</taxon>
        <taxon>Flavobacteriaceae</taxon>
        <taxon>Kordia</taxon>
    </lineage>
</organism>